<feature type="transmembrane region" description="Helical" evidence="1">
    <location>
        <begin position="101"/>
        <end position="120"/>
    </location>
</feature>
<proteinExistence type="predicted"/>
<keyword evidence="2" id="KW-0732">Signal</keyword>
<protein>
    <submittedName>
        <fullName evidence="3">Uncharacterized protein</fullName>
    </submittedName>
</protein>
<evidence type="ECO:0000313" key="3">
    <source>
        <dbReference type="EMBL" id="CAA2976220.1"/>
    </source>
</evidence>
<feature type="transmembrane region" description="Helical" evidence="1">
    <location>
        <begin position="59"/>
        <end position="80"/>
    </location>
</feature>
<dbReference type="Gramene" id="OE9A108955T1">
    <property type="protein sequence ID" value="OE9A108955C1"/>
    <property type="gene ID" value="OE9A108955"/>
</dbReference>
<feature type="signal peptide" evidence="2">
    <location>
        <begin position="1"/>
        <end position="24"/>
    </location>
</feature>
<dbReference type="Proteomes" id="UP000594638">
    <property type="component" value="Unassembled WGS sequence"/>
</dbReference>
<keyword evidence="1" id="KW-0472">Membrane</keyword>
<evidence type="ECO:0000256" key="2">
    <source>
        <dbReference type="SAM" id="SignalP"/>
    </source>
</evidence>
<keyword evidence="1" id="KW-1133">Transmembrane helix</keyword>
<name>A0A8S0RB02_OLEEU</name>
<dbReference type="EMBL" id="CACTIH010002380">
    <property type="protein sequence ID" value="CAA2976220.1"/>
    <property type="molecule type" value="Genomic_DNA"/>
</dbReference>
<accession>A0A8S0RB02</accession>
<comment type="caution">
    <text evidence="3">The sequence shown here is derived from an EMBL/GenBank/DDBJ whole genome shotgun (WGS) entry which is preliminary data.</text>
</comment>
<keyword evidence="4" id="KW-1185">Reference proteome</keyword>
<reference evidence="3 4" key="1">
    <citation type="submission" date="2019-12" db="EMBL/GenBank/DDBJ databases">
        <authorList>
            <person name="Alioto T."/>
            <person name="Alioto T."/>
            <person name="Gomez Garrido J."/>
        </authorList>
    </citation>
    <scope>NUCLEOTIDE SEQUENCE [LARGE SCALE GENOMIC DNA]</scope>
</reference>
<sequence>MAQQGSAMVMAVLIIVTTLAAAIAQEEFNMAALAPDNGGGGFEIGPEAPGPEPESGGGYSLPVSVGVVGFSVVSSILAIIKNYMHISMEFNSNDSTDEIWEAGWSSLTMITICVFLLFIMHE</sequence>
<keyword evidence="1" id="KW-0812">Transmembrane</keyword>
<evidence type="ECO:0000313" key="4">
    <source>
        <dbReference type="Proteomes" id="UP000594638"/>
    </source>
</evidence>
<dbReference type="AlphaFoldDB" id="A0A8S0RB02"/>
<evidence type="ECO:0000256" key="1">
    <source>
        <dbReference type="SAM" id="Phobius"/>
    </source>
</evidence>
<gene>
    <name evidence="3" type="ORF">OLEA9_A108955</name>
</gene>
<feature type="chain" id="PRO_5035901997" evidence="2">
    <location>
        <begin position="25"/>
        <end position="122"/>
    </location>
</feature>
<organism evidence="3 4">
    <name type="scientific">Olea europaea subsp. europaea</name>
    <dbReference type="NCBI Taxonomy" id="158383"/>
    <lineage>
        <taxon>Eukaryota</taxon>
        <taxon>Viridiplantae</taxon>
        <taxon>Streptophyta</taxon>
        <taxon>Embryophyta</taxon>
        <taxon>Tracheophyta</taxon>
        <taxon>Spermatophyta</taxon>
        <taxon>Magnoliopsida</taxon>
        <taxon>eudicotyledons</taxon>
        <taxon>Gunneridae</taxon>
        <taxon>Pentapetalae</taxon>
        <taxon>asterids</taxon>
        <taxon>lamiids</taxon>
        <taxon>Lamiales</taxon>
        <taxon>Oleaceae</taxon>
        <taxon>Oleeae</taxon>
        <taxon>Olea</taxon>
    </lineage>
</organism>